<evidence type="ECO:0000313" key="2">
    <source>
        <dbReference type="Proteomes" id="UP000309788"/>
    </source>
</evidence>
<evidence type="ECO:0008006" key="3">
    <source>
        <dbReference type="Google" id="ProtNLM"/>
    </source>
</evidence>
<evidence type="ECO:0000313" key="1">
    <source>
        <dbReference type="EMBL" id="TLU90310.1"/>
    </source>
</evidence>
<accession>A0A5R9K8I1</accession>
<dbReference type="OrthoDB" id="953349at2"/>
<protein>
    <recommendedName>
        <fullName evidence="3">Lipocalin-like domain-containing protein</fullName>
    </recommendedName>
</protein>
<organism evidence="1 2">
    <name type="scientific">Dyadobacter sediminis</name>
    <dbReference type="NCBI Taxonomy" id="1493691"/>
    <lineage>
        <taxon>Bacteria</taxon>
        <taxon>Pseudomonadati</taxon>
        <taxon>Bacteroidota</taxon>
        <taxon>Cytophagia</taxon>
        <taxon>Cytophagales</taxon>
        <taxon>Spirosomataceae</taxon>
        <taxon>Dyadobacter</taxon>
    </lineage>
</organism>
<keyword evidence="2" id="KW-1185">Reference proteome</keyword>
<proteinExistence type="predicted"/>
<reference evidence="1 2" key="1">
    <citation type="submission" date="2019-05" db="EMBL/GenBank/DDBJ databases">
        <authorList>
            <person name="Qu J.-H."/>
        </authorList>
    </citation>
    <scope>NUCLEOTIDE SEQUENCE [LARGE SCALE GENOMIC DNA]</scope>
    <source>
        <strain evidence="1 2">Z12</strain>
    </source>
</reference>
<dbReference type="AlphaFoldDB" id="A0A5R9K8I1"/>
<dbReference type="EMBL" id="VCEI01000028">
    <property type="protein sequence ID" value="TLU90310.1"/>
    <property type="molecule type" value="Genomic_DNA"/>
</dbReference>
<dbReference type="Proteomes" id="UP000309788">
    <property type="component" value="Unassembled WGS sequence"/>
</dbReference>
<dbReference type="RefSeq" id="WP_138282645.1">
    <property type="nucleotide sequence ID" value="NZ_BMGE01000005.1"/>
</dbReference>
<gene>
    <name evidence="1" type="ORF">FEM55_17230</name>
</gene>
<sequence length="138" mass="15466">MNRIVLFVLLLFAFTNCKKDERDPISSFANIAGTWRPIEHTSPDSVTVPVTNAESNIVVFRFDGVMLNKNGYLPCCAPTSYTVNGISMQVKPLIPVELDPICALVNCASCPNFRIVKNKPNELTTYCGEYSTRFVRER</sequence>
<comment type="caution">
    <text evidence="1">The sequence shown here is derived from an EMBL/GenBank/DDBJ whole genome shotgun (WGS) entry which is preliminary data.</text>
</comment>
<name>A0A5R9K8I1_9BACT</name>